<evidence type="ECO:0000256" key="1">
    <source>
        <dbReference type="SAM" id="MobiDB-lite"/>
    </source>
</evidence>
<reference evidence="2 3" key="1">
    <citation type="submission" date="2018-11" db="EMBL/GenBank/DDBJ databases">
        <title>Genome sequence and assembly of Colletotrichum spinosum.</title>
        <authorList>
            <person name="Gan P."/>
            <person name="Shirasu K."/>
        </authorList>
    </citation>
    <scope>NUCLEOTIDE SEQUENCE [LARGE SCALE GENOMIC DNA]</scope>
    <source>
        <strain evidence="2 3">CBS 515.97</strain>
    </source>
</reference>
<feature type="compositionally biased region" description="Pro residues" evidence="1">
    <location>
        <begin position="62"/>
        <end position="71"/>
    </location>
</feature>
<protein>
    <submittedName>
        <fullName evidence="2">Uncharacterized protein</fullName>
    </submittedName>
</protein>
<feature type="region of interest" description="Disordered" evidence="1">
    <location>
        <begin position="57"/>
        <end position="88"/>
    </location>
</feature>
<dbReference type="AlphaFoldDB" id="A0A4R8Q9U1"/>
<sequence length="88" mass="9721">MTTLSVNDLASHDRSHFDGRRSATWIGRFRFALAANNLLRETLSPTRASVAVVLREDFPRARSPPPLTPPHAPRRADTPCTVPGHLVP</sequence>
<name>A0A4R8Q9U1_9PEZI</name>
<evidence type="ECO:0000313" key="3">
    <source>
        <dbReference type="Proteomes" id="UP000295083"/>
    </source>
</evidence>
<keyword evidence="3" id="KW-1185">Reference proteome</keyword>
<accession>A0A4R8Q9U1</accession>
<gene>
    <name evidence="2" type="ORF">C8035_v012133</name>
</gene>
<proteinExistence type="predicted"/>
<dbReference type="EMBL" id="QAPG01000063">
    <property type="protein sequence ID" value="TDZ33546.1"/>
    <property type="molecule type" value="Genomic_DNA"/>
</dbReference>
<dbReference type="Proteomes" id="UP000295083">
    <property type="component" value="Unassembled WGS sequence"/>
</dbReference>
<evidence type="ECO:0000313" key="2">
    <source>
        <dbReference type="EMBL" id="TDZ33546.1"/>
    </source>
</evidence>
<organism evidence="2 3">
    <name type="scientific">Colletotrichum spinosum</name>
    <dbReference type="NCBI Taxonomy" id="1347390"/>
    <lineage>
        <taxon>Eukaryota</taxon>
        <taxon>Fungi</taxon>
        <taxon>Dikarya</taxon>
        <taxon>Ascomycota</taxon>
        <taxon>Pezizomycotina</taxon>
        <taxon>Sordariomycetes</taxon>
        <taxon>Hypocreomycetidae</taxon>
        <taxon>Glomerellales</taxon>
        <taxon>Glomerellaceae</taxon>
        <taxon>Colletotrichum</taxon>
        <taxon>Colletotrichum orbiculare species complex</taxon>
    </lineage>
</organism>
<comment type="caution">
    <text evidence="2">The sequence shown here is derived from an EMBL/GenBank/DDBJ whole genome shotgun (WGS) entry which is preliminary data.</text>
</comment>